<keyword evidence="5 12" id="KW-0418">Kinase</keyword>
<feature type="transmembrane region" description="Helical" evidence="10">
    <location>
        <begin position="81"/>
        <end position="100"/>
    </location>
</feature>
<keyword evidence="7" id="KW-0902">Two-component regulatory system</keyword>
<evidence type="ECO:0000313" key="12">
    <source>
        <dbReference type="EMBL" id="MDK9498088.1"/>
    </source>
</evidence>
<dbReference type="InterPro" id="IPR029016">
    <property type="entry name" value="GAF-like_dom_sf"/>
</dbReference>
<evidence type="ECO:0000256" key="8">
    <source>
        <dbReference type="ARBA" id="ARBA00023136"/>
    </source>
</evidence>
<dbReference type="InterPro" id="IPR003594">
    <property type="entry name" value="HATPase_dom"/>
</dbReference>
<evidence type="ECO:0000256" key="10">
    <source>
        <dbReference type="SAM" id="Phobius"/>
    </source>
</evidence>
<dbReference type="PROSITE" id="PS50109">
    <property type="entry name" value="HIS_KIN"/>
    <property type="match status" value="1"/>
</dbReference>
<feature type="transmembrane region" description="Helical" evidence="10">
    <location>
        <begin position="288"/>
        <end position="311"/>
    </location>
</feature>
<dbReference type="InterPro" id="IPR050482">
    <property type="entry name" value="Sensor_HK_TwoCompSys"/>
</dbReference>
<dbReference type="InterPro" id="IPR005467">
    <property type="entry name" value="His_kinase_dom"/>
</dbReference>
<keyword evidence="8 10" id="KW-0472">Membrane</keyword>
<dbReference type="Gene3D" id="3.30.565.10">
    <property type="entry name" value="Histidine kinase-like ATPase, C-terminal domain"/>
    <property type="match status" value="1"/>
</dbReference>
<dbReference type="SUPFAM" id="SSF55874">
    <property type="entry name" value="ATPase domain of HSP90 chaperone/DNA topoisomerase II/histidine kinase"/>
    <property type="match status" value="1"/>
</dbReference>
<feature type="transmembrane region" description="Helical" evidence="10">
    <location>
        <begin position="199"/>
        <end position="217"/>
    </location>
</feature>
<keyword evidence="3" id="KW-0808">Transferase</keyword>
<dbReference type="RefSeq" id="WP_285343748.1">
    <property type="nucleotide sequence ID" value="NZ_JASITI010000026.1"/>
</dbReference>
<feature type="transmembrane region" description="Helical" evidence="10">
    <location>
        <begin position="21"/>
        <end position="43"/>
    </location>
</feature>
<evidence type="ECO:0000256" key="9">
    <source>
        <dbReference type="SAM" id="MobiDB-lite"/>
    </source>
</evidence>
<evidence type="ECO:0000256" key="3">
    <source>
        <dbReference type="ARBA" id="ARBA00022679"/>
    </source>
</evidence>
<sequence length="701" mass="75159">MRTADRTTANTPRSGPEMLPAYAVCVLTMLAAITWGIVTLTHIGHPALRTVRLHLAADHVLVGLGIALTGMVFAARRTARVLGWLMLCSGCALTLAQVVPQTAVVHGAGPRVLTAVFILVMVAFTLINVIIYPMPLWLPTGRFPRWGAPYVAFTALFSAAQQYYVFTRPGFVYYGVETPISGPGWAGLERLLTPWMDTASRWVPPFIAGVGILLMAVRWPRTAKSDRPYAILAVPYLLWLAVIAVNQYGDPPMGFEVVIVYLAAASWPATVGYVHIRERTWALDRAGRRILTAFVLTFGLFMAYAGGAFVLDYFAPGSLTPESGLMACLTLLVGFLLRPTARWAARLVDRYYYGERAQPYQAVRALADRLSHALDPGDMPRLLCDTVVHTLRLPAARLVISTRHGERELARLGSPGSGDEAFPLVHRDNAIGHLYVPPRAGELALDQQDREAVRILADHSAPAIASLQLYEELQTSREQIVLAREEERRRLRHDLHDGLGPALSGLRLQVDAARAAIPPGTRATGSLAAVSEGIGQAIDELRHITGGLAPAALDGADLPRALRQLAEHLGRNLRITVSLAPEPFPGLPAAVEVALYRIAAEALNNVVRHARAGHAHAAVVLTPEAVTVEVTDDGSGVPEGGAPRDAGVGLRSMAERAEELGGTFDLVSSGTGTVVRAVLPRTAGTGTGPGDHVPGTGGSVR</sequence>
<feature type="transmembrane region" description="Helical" evidence="10">
    <location>
        <begin position="229"/>
        <end position="249"/>
    </location>
</feature>
<dbReference type="Pfam" id="PF02518">
    <property type="entry name" value="HATPase_c"/>
    <property type="match status" value="1"/>
</dbReference>
<dbReference type="Gene3D" id="3.30.450.40">
    <property type="match status" value="1"/>
</dbReference>
<dbReference type="CDD" id="cd16917">
    <property type="entry name" value="HATPase_UhpB-NarQ-NarX-like"/>
    <property type="match status" value="1"/>
</dbReference>
<feature type="compositionally biased region" description="Gly residues" evidence="9">
    <location>
        <begin position="685"/>
        <end position="701"/>
    </location>
</feature>
<accession>A0ABT7GXF8</accession>
<feature type="transmembrane region" description="Helical" evidence="10">
    <location>
        <begin position="55"/>
        <end position="74"/>
    </location>
</feature>
<dbReference type="GO" id="GO:0016301">
    <property type="term" value="F:kinase activity"/>
    <property type="evidence" value="ECO:0007669"/>
    <property type="project" value="UniProtKB-KW"/>
</dbReference>
<dbReference type="SMART" id="SM00387">
    <property type="entry name" value="HATPase_c"/>
    <property type="match status" value="1"/>
</dbReference>
<keyword evidence="4 10" id="KW-0812">Transmembrane</keyword>
<dbReference type="EMBL" id="JASITI010000026">
    <property type="protein sequence ID" value="MDK9498088.1"/>
    <property type="molecule type" value="Genomic_DNA"/>
</dbReference>
<feature type="transmembrane region" description="Helical" evidence="10">
    <location>
        <begin position="255"/>
        <end position="276"/>
    </location>
</feature>
<name>A0ABT7GXF8_9ACTN</name>
<keyword evidence="6 10" id="KW-1133">Transmembrane helix</keyword>
<dbReference type="Pfam" id="PF07730">
    <property type="entry name" value="HisKA_3"/>
    <property type="match status" value="1"/>
</dbReference>
<dbReference type="PANTHER" id="PTHR24421:SF37">
    <property type="entry name" value="SENSOR HISTIDINE KINASE NARS"/>
    <property type="match status" value="1"/>
</dbReference>
<evidence type="ECO:0000256" key="4">
    <source>
        <dbReference type="ARBA" id="ARBA00022692"/>
    </source>
</evidence>
<evidence type="ECO:0000259" key="11">
    <source>
        <dbReference type="PROSITE" id="PS50109"/>
    </source>
</evidence>
<evidence type="ECO:0000256" key="7">
    <source>
        <dbReference type="ARBA" id="ARBA00023012"/>
    </source>
</evidence>
<comment type="caution">
    <text evidence="12">The sequence shown here is derived from an EMBL/GenBank/DDBJ whole genome shotgun (WGS) entry which is preliminary data.</text>
</comment>
<evidence type="ECO:0000256" key="6">
    <source>
        <dbReference type="ARBA" id="ARBA00022989"/>
    </source>
</evidence>
<feature type="region of interest" description="Disordered" evidence="9">
    <location>
        <begin position="681"/>
        <end position="701"/>
    </location>
</feature>
<reference evidence="12 13" key="1">
    <citation type="submission" date="2023-05" db="EMBL/GenBank/DDBJ databases">
        <title>Sequencing and Assembly of Streptomyces sp. NP73.</title>
        <authorList>
            <person name="Konwar A.N."/>
            <person name="Saikia K."/>
            <person name="Thakur D."/>
        </authorList>
    </citation>
    <scope>NUCLEOTIDE SEQUENCE [LARGE SCALE GENOMIC DNA]</scope>
    <source>
        <strain evidence="12 13">NP73</strain>
    </source>
</reference>
<evidence type="ECO:0000256" key="2">
    <source>
        <dbReference type="ARBA" id="ARBA00022475"/>
    </source>
</evidence>
<feature type="transmembrane region" description="Helical" evidence="10">
    <location>
        <begin position="146"/>
        <end position="166"/>
    </location>
</feature>
<dbReference type="SUPFAM" id="SSF55781">
    <property type="entry name" value="GAF domain-like"/>
    <property type="match status" value="1"/>
</dbReference>
<feature type="domain" description="Histidine kinase" evidence="11">
    <location>
        <begin position="490"/>
        <end position="683"/>
    </location>
</feature>
<organism evidence="12 13">
    <name type="scientific">Streptomyces katrae</name>
    <dbReference type="NCBI Taxonomy" id="68223"/>
    <lineage>
        <taxon>Bacteria</taxon>
        <taxon>Bacillati</taxon>
        <taxon>Actinomycetota</taxon>
        <taxon>Actinomycetes</taxon>
        <taxon>Kitasatosporales</taxon>
        <taxon>Streptomycetaceae</taxon>
        <taxon>Streptomyces</taxon>
    </lineage>
</organism>
<gene>
    <name evidence="12" type="ORF">QEZ40_003036</name>
</gene>
<dbReference type="PANTHER" id="PTHR24421">
    <property type="entry name" value="NITRATE/NITRITE SENSOR PROTEIN NARX-RELATED"/>
    <property type="match status" value="1"/>
</dbReference>
<dbReference type="Proteomes" id="UP001223390">
    <property type="component" value="Unassembled WGS sequence"/>
</dbReference>
<keyword evidence="13" id="KW-1185">Reference proteome</keyword>
<dbReference type="InterPro" id="IPR011712">
    <property type="entry name" value="Sig_transdc_His_kin_sub3_dim/P"/>
</dbReference>
<evidence type="ECO:0000256" key="5">
    <source>
        <dbReference type="ARBA" id="ARBA00022777"/>
    </source>
</evidence>
<comment type="subcellular location">
    <subcellularLocation>
        <location evidence="1">Cell membrane</location>
        <topology evidence="1">Multi-pass membrane protein</topology>
    </subcellularLocation>
</comment>
<evidence type="ECO:0000313" key="13">
    <source>
        <dbReference type="Proteomes" id="UP001223390"/>
    </source>
</evidence>
<feature type="transmembrane region" description="Helical" evidence="10">
    <location>
        <begin position="112"/>
        <end position="134"/>
    </location>
</feature>
<keyword evidence="2" id="KW-1003">Cell membrane</keyword>
<protein>
    <submittedName>
        <fullName evidence="12">Histidine kinase</fullName>
    </submittedName>
</protein>
<evidence type="ECO:0000256" key="1">
    <source>
        <dbReference type="ARBA" id="ARBA00004651"/>
    </source>
</evidence>
<dbReference type="InterPro" id="IPR036890">
    <property type="entry name" value="HATPase_C_sf"/>
</dbReference>
<proteinExistence type="predicted"/>
<dbReference type="Gene3D" id="1.20.5.1930">
    <property type="match status" value="1"/>
</dbReference>